<dbReference type="GO" id="GO:0048786">
    <property type="term" value="C:presynaptic active zone"/>
    <property type="evidence" value="ECO:0007669"/>
    <property type="project" value="TreeGrafter"/>
</dbReference>
<evidence type="ECO:0000256" key="2">
    <source>
        <dbReference type="SAM" id="Coils"/>
    </source>
</evidence>
<evidence type="ECO:0000259" key="4">
    <source>
        <dbReference type="Pfam" id="PF26022"/>
    </source>
</evidence>
<dbReference type="Pfam" id="PF26022">
    <property type="entry name" value="CC_Liprin_beta"/>
    <property type="match status" value="1"/>
</dbReference>
<evidence type="ECO:0000256" key="1">
    <source>
        <dbReference type="ARBA" id="ARBA00022737"/>
    </source>
</evidence>
<organism evidence="5">
    <name type="scientific">Fopius arisanus</name>
    <dbReference type="NCBI Taxonomy" id="64838"/>
    <lineage>
        <taxon>Eukaryota</taxon>
        <taxon>Metazoa</taxon>
        <taxon>Ecdysozoa</taxon>
        <taxon>Arthropoda</taxon>
        <taxon>Hexapoda</taxon>
        <taxon>Insecta</taxon>
        <taxon>Pterygota</taxon>
        <taxon>Neoptera</taxon>
        <taxon>Endopterygota</taxon>
        <taxon>Hymenoptera</taxon>
        <taxon>Apocrita</taxon>
        <taxon>Ichneumonoidea</taxon>
        <taxon>Braconidae</taxon>
        <taxon>Opiinae</taxon>
        <taxon>Fopius</taxon>
    </lineage>
</organism>
<feature type="domain" description="Liprin-beta-1/2 coiled-coil" evidence="4">
    <location>
        <begin position="242"/>
        <end position="333"/>
    </location>
</feature>
<dbReference type="EMBL" id="GBYB01015247">
    <property type="protein sequence ID" value="JAG85014.1"/>
    <property type="molecule type" value="Transcribed_RNA"/>
</dbReference>
<reference evidence="5" key="1">
    <citation type="submission" date="2015-01" db="EMBL/GenBank/DDBJ databases">
        <title>Transcriptome Assembly of Fopius arisanus.</title>
        <authorList>
            <person name="Geib S."/>
        </authorList>
    </citation>
    <scope>NUCLEOTIDE SEQUENCE</scope>
</reference>
<dbReference type="PANTHER" id="PTHR12587:SF14">
    <property type="entry name" value="AT31531P"/>
    <property type="match status" value="1"/>
</dbReference>
<dbReference type="GO" id="GO:0007528">
    <property type="term" value="P:neuromuscular junction development"/>
    <property type="evidence" value="ECO:0007669"/>
    <property type="project" value="TreeGrafter"/>
</dbReference>
<feature type="region of interest" description="Disordered" evidence="3">
    <location>
        <begin position="1"/>
        <end position="79"/>
    </location>
</feature>
<dbReference type="AlphaFoldDB" id="A0A0C9RNY1"/>
<name>A0A0C9RNY1_9HYME</name>
<feature type="compositionally biased region" description="Polar residues" evidence="3">
    <location>
        <begin position="152"/>
        <end position="178"/>
    </location>
</feature>
<dbReference type="InterPro" id="IPR058914">
    <property type="entry name" value="LIPB1/2_CC"/>
</dbReference>
<proteinExistence type="predicted"/>
<evidence type="ECO:0000313" key="5">
    <source>
        <dbReference type="EMBL" id="JAG85014.1"/>
    </source>
</evidence>
<feature type="compositionally biased region" description="Basic and acidic residues" evidence="3">
    <location>
        <begin position="66"/>
        <end position="76"/>
    </location>
</feature>
<dbReference type="InterPro" id="IPR029515">
    <property type="entry name" value="Liprin"/>
</dbReference>
<keyword evidence="2" id="KW-0175">Coiled coil</keyword>
<dbReference type="PANTHER" id="PTHR12587">
    <property type="entry name" value="LAR INTERACTING PROTEIN LIP -RELATED PROTEIN"/>
    <property type="match status" value="1"/>
</dbReference>
<feature type="region of interest" description="Disordered" evidence="3">
    <location>
        <begin position="152"/>
        <end position="180"/>
    </location>
</feature>
<sequence length="347" mass="39604">MMEGVWTNGCVTERQDLDPILEEDDKSHPKDSDSSDATSTVKRWDCRWTPSEAYDSDGTSSTSERGYTEDYPREMSGDLPAAPRNHEVCRSQGCLCQNCLLGYARSIALHQSIPNVCTGSSNIHHVPSHPQLTVGHCITPIGDSCDYRNANHHLQSGKNQPNIKDQVYRGNSKTSSTVSLSLDRRRRRLRNRNDRDQRARSQSDLLYCDHERSMLPHYCSLQQFQCHYGSNPYMNYYNNNTEERLRKLENERAGLHMEVSVLSEQVDAQSSKILELENILQEKKDAMRQMEDVLQKEVLSRSALETQKLELLTSLSEMKLRQASLEHENVALRSATSISNVRTTIIQ</sequence>
<protein>
    <submittedName>
        <fullName evidence="5">Ppfibp1_0 protein</fullName>
    </submittedName>
</protein>
<accession>A0A0C9RNY1</accession>
<feature type="coiled-coil region" evidence="2">
    <location>
        <begin position="238"/>
        <end position="296"/>
    </location>
</feature>
<gene>
    <name evidence="5" type="primary">Ppfibp1_0</name>
    <name evidence="5" type="ORF">g.52604</name>
</gene>
<evidence type="ECO:0000256" key="3">
    <source>
        <dbReference type="SAM" id="MobiDB-lite"/>
    </source>
</evidence>
<keyword evidence="1" id="KW-0677">Repeat</keyword>